<dbReference type="EMBL" id="CAADRA010005242">
    <property type="protein sequence ID" value="VFT87507.1"/>
    <property type="molecule type" value="Genomic_DNA"/>
</dbReference>
<proteinExistence type="predicted"/>
<feature type="region of interest" description="Disordered" evidence="1">
    <location>
        <begin position="365"/>
        <end position="472"/>
    </location>
</feature>
<dbReference type="EMBL" id="VJMH01005221">
    <property type="protein sequence ID" value="KAF0698777.1"/>
    <property type="molecule type" value="Genomic_DNA"/>
</dbReference>
<evidence type="ECO:0000313" key="2">
    <source>
        <dbReference type="EMBL" id="KAF0698777.1"/>
    </source>
</evidence>
<evidence type="ECO:0000313" key="3">
    <source>
        <dbReference type="EMBL" id="VFT87507.1"/>
    </source>
</evidence>
<dbReference type="OrthoDB" id="78479at2759"/>
<feature type="compositionally biased region" description="Basic residues" evidence="1">
    <location>
        <begin position="463"/>
        <end position="472"/>
    </location>
</feature>
<evidence type="ECO:0000313" key="4">
    <source>
        <dbReference type="Proteomes" id="UP000332933"/>
    </source>
</evidence>
<feature type="compositionally biased region" description="Basic and acidic residues" evidence="1">
    <location>
        <begin position="384"/>
        <end position="393"/>
    </location>
</feature>
<feature type="compositionally biased region" description="Basic and acidic residues" evidence="1">
    <location>
        <begin position="434"/>
        <end position="444"/>
    </location>
</feature>
<sequence length="472" mass="52804">MAAPDADALARFTSYGFVLSSILRVDGLEEFSNSSDMYRWKLRDVQARMRHQVYQDDSTFLRDVQMLVQCISNTSLREKVTSTVTSAMVSVGLGDTLPQSYLPTSNPRNIRCRFAHSGSNAHAPVENDATNDIYSCLQRGIQLSLKRKADRAMALQESLQVLDALDSPPPLDLTKAHPSLLKRANSAAAMKLKREAVKKEGKKPSETPVRDGRKERVPLEPWITDRETLQLLRPRRKKVQTALCPHLEGMHVTLFSVKRDRLVSEEPLGQLRDGQVVDLGSERTLTMERFFASHVKSNRRGCNAIEHICLHPAMHSIDKHLLTCEFYEGDASMADDVESSDVGTDEDVPLSLLLEKVHAVTADTTAADDVAESKKPKKSATTRHAMEEKENGKHNRGSLKRSASTEKAPAPRPLREAADLRSQQKKKTKHGDKRRPAEEPEPRRAALRSGSRAESAAKDAKKLTRRKLKLRE</sequence>
<gene>
    <name evidence="3" type="primary">Aste57867_10635</name>
    <name evidence="2" type="ORF">As57867_010595</name>
    <name evidence="3" type="ORF">ASTE57867_10635</name>
</gene>
<feature type="compositionally biased region" description="Basic residues" evidence="1">
    <location>
        <begin position="423"/>
        <end position="433"/>
    </location>
</feature>
<organism evidence="3 4">
    <name type="scientific">Aphanomyces stellatus</name>
    <dbReference type="NCBI Taxonomy" id="120398"/>
    <lineage>
        <taxon>Eukaryota</taxon>
        <taxon>Sar</taxon>
        <taxon>Stramenopiles</taxon>
        <taxon>Oomycota</taxon>
        <taxon>Saprolegniomycetes</taxon>
        <taxon>Saprolegniales</taxon>
        <taxon>Verrucalvaceae</taxon>
        <taxon>Aphanomyces</taxon>
    </lineage>
</organism>
<reference evidence="3 4" key="1">
    <citation type="submission" date="2019-03" db="EMBL/GenBank/DDBJ databases">
        <authorList>
            <person name="Gaulin E."/>
            <person name="Dumas B."/>
        </authorList>
    </citation>
    <scope>NUCLEOTIDE SEQUENCE [LARGE SCALE GENOMIC DNA]</scope>
    <source>
        <strain evidence="3">CBS 568.67</strain>
    </source>
</reference>
<protein>
    <submittedName>
        <fullName evidence="3">Aste57867_10635 protein</fullName>
    </submittedName>
</protein>
<dbReference type="AlphaFoldDB" id="A0A485KQW6"/>
<name>A0A485KQW6_9STRA</name>
<accession>A0A485KQW6</accession>
<reference evidence="2" key="2">
    <citation type="submission" date="2019-06" db="EMBL/GenBank/DDBJ databases">
        <title>Genomics analysis of Aphanomyces spp. identifies a new class of oomycete effector associated with host adaptation.</title>
        <authorList>
            <person name="Gaulin E."/>
        </authorList>
    </citation>
    <scope>NUCLEOTIDE SEQUENCE</scope>
    <source>
        <strain evidence="2">CBS 578.67</strain>
    </source>
</reference>
<keyword evidence="4" id="KW-1185">Reference proteome</keyword>
<evidence type="ECO:0000256" key="1">
    <source>
        <dbReference type="SAM" id="MobiDB-lite"/>
    </source>
</evidence>
<dbReference type="Proteomes" id="UP000332933">
    <property type="component" value="Unassembled WGS sequence"/>
</dbReference>